<sequence>MRLFNRVKLLTPESVELEFTLAGIGSRALALSLDYTFLLLCLLLFWTVWGIISNQVLNYLENTGAAYQSLPIWLGAIALLVSFAIFVGYFVFFEMLWQGQTPGKRLTKIRVIRDNGRPIRMSQATLRALLRPLDDFFFTGAFLIFFGKREKRLGDWVAGTLVVQEERPQSRSGILVSPEAKRLAADLPQMTQLTQLLPDDFAVIREYLQRRGFMDAKAKSELSLNLARQTRAIVQLAEIPPGLTSDQFLEAVYLAYQEQFPTY</sequence>
<evidence type="ECO:0000313" key="7">
    <source>
        <dbReference type="EMBL" id="MBW4662374.1"/>
    </source>
</evidence>
<keyword evidence="4 5" id="KW-0472">Membrane</keyword>
<accession>A0A951UQV8</accession>
<proteinExistence type="predicted"/>
<reference evidence="7" key="1">
    <citation type="submission" date="2021-05" db="EMBL/GenBank/DDBJ databases">
        <authorList>
            <person name="Pietrasiak N."/>
            <person name="Ward R."/>
            <person name="Stajich J.E."/>
            <person name="Kurbessoian T."/>
        </authorList>
    </citation>
    <scope>NUCLEOTIDE SEQUENCE</scope>
    <source>
        <strain evidence="7">UHER 2000/2452</strain>
    </source>
</reference>
<dbReference type="PANTHER" id="PTHR38480">
    <property type="entry name" value="SLR0254 PROTEIN"/>
    <property type="match status" value="1"/>
</dbReference>
<evidence type="ECO:0000313" key="8">
    <source>
        <dbReference type="Proteomes" id="UP000757435"/>
    </source>
</evidence>
<evidence type="ECO:0000256" key="4">
    <source>
        <dbReference type="ARBA" id="ARBA00023136"/>
    </source>
</evidence>
<dbReference type="EMBL" id="JAHHHD010000071">
    <property type="protein sequence ID" value="MBW4662374.1"/>
    <property type="molecule type" value="Genomic_DNA"/>
</dbReference>
<gene>
    <name evidence="7" type="ORF">KME15_27300</name>
</gene>
<keyword evidence="3 5" id="KW-1133">Transmembrane helix</keyword>
<name>A0A951UQV8_9CYAN</name>
<evidence type="ECO:0000259" key="6">
    <source>
        <dbReference type="Pfam" id="PF06271"/>
    </source>
</evidence>
<dbReference type="Pfam" id="PF06271">
    <property type="entry name" value="RDD"/>
    <property type="match status" value="1"/>
</dbReference>
<organism evidence="7 8">
    <name type="scientific">Drouetiella hepatica Uher 2000/2452</name>
    <dbReference type="NCBI Taxonomy" id="904376"/>
    <lineage>
        <taxon>Bacteria</taxon>
        <taxon>Bacillati</taxon>
        <taxon>Cyanobacteriota</taxon>
        <taxon>Cyanophyceae</taxon>
        <taxon>Oculatellales</taxon>
        <taxon>Oculatellaceae</taxon>
        <taxon>Drouetiella</taxon>
    </lineage>
</organism>
<dbReference type="Proteomes" id="UP000757435">
    <property type="component" value="Unassembled WGS sequence"/>
</dbReference>
<keyword evidence="2 5" id="KW-0812">Transmembrane</keyword>
<feature type="domain" description="RDD" evidence="6">
    <location>
        <begin position="21"/>
        <end position="159"/>
    </location>
</feature>
<protein>
    <submittedName>
        <fullName evidence="7">RDD family protein</fullName>
    </submittedName>
</protein>
<evidence type="ECO:0000256" key="2">
    <source>
        <dbReference type="ARBA" id="ARBA00022692"/>
    </source>
</evidence>
<evidence type="ECO:0000256" key="5">
    <source>
        <dbReference type="SAM" id="Phobius"/>
    </source>
</evidence>
<evidence type="ECO:0000256" key="1">
    <source>
        <dbReference type="ARBA" id="ARBA00004141"/>
    </source>
</evidence>
<comment type="caution">
    <text evidence="7">The sequence shown here is derived from an EMBL/GenBank/DDBJ whole genome shotgun (WGS) entry which is preliminary data.</text>
</comment>
<dbReference type="InterPro" id="IPR010432">
    <property type="entry name" value="RDD"/>
</dbReference>
<dbReference type="GO" id="GO:0016020">
    <property type="term" value="C:membrane"/>
    <property type="evidence" value="ECO:0007669"/>
    <property type="project" value="UniProtKB-SubCell"/>
</dbReference>
<comment type="subcellular location">
    <subcellularLocation>
        <location evidence="1">Membrane</location>
        <topology evidence="1">Multi-pass membrane protein</topology>
    </subcellularLocation>
</comment>
<evidence type="ECO:0000256" key="3">
    <source>
        <dbReference type="ARBA" id="ARBA00022989"/>
    </source>
</evidence>
<feature type="transmembrane region" description="Helical" evidence="5">
    <location>
        <begin position="72"/>
        <end position="97"/>
    </location>
</feature>
<dbReference type="AlphaFoldDB" id="A0A951UQV8"/>
<reference evidence="7" key="2">
    <citation type="journal article" date="2022" name="Microbiol. Resour. Announc.">
        <title>Metagenome Sequencing to Explore Phylogenomics of Terrestrial Cyanobacteria.</title>
        <authorList>
            <person name="Ward R.D."/>
            <person name="Stajich J.E."/>
            <person name="Johansen J.R."/>
            <person name="Huntemann M."/>
            <person name="Clum A."/>
            <person name="Foster B."/>
            <person name="Foster B."/>
            <person name="Roux S."/>
            <person name="Palaniappan K."/>
            <person name="Varghese N."/>
            <person name="Mukherjee S."/>
            <person name="Reddy T.B.K."/>
            <person name="Daum C."/>
            <person name="Copeland A."/>
            <person name="Chen I.A."/>
            <person name="Ivanova N.N."/>
            <person name="Kyrpides N.C."/>
            <person name="Shapiro N."/>
            <person name="Eloe-Fadrosh E.A."/>
            <person name="Pietrasiak N."/>
        </authorList>
    </citation>
    <scope>NUCLEOTIDE SEQUENCE</scope>
    <source>
        <strain evidence="7">UHER 2000/2452</strain>
    </source>
</reference>
<feature type="transmembrane region" description="Helical" evidence="5">
    <location>
        <begin position="35"/>
        <end position="52"/>
    </location>
</feature>
<dbReference type="PANTHER" id="PTHR38480:SF1">
    <property type="entry name" value="SLR0254 PROTEIN"/>
    <property type="match status" value="1"/>
</dbReference>